<dbReference type="Pfam" id="PF13676">
    <property type="entry name" value="TIR_2"/>
    <property type="match status" value="1"/>
</dbReference>
<dbReference type="PANTHER" id="PTHR12599:SF0">
    <property type="entry name" value="PTERIN-4-ALPHA-CARBINOLAMINE DEHYDRATASE"/>
    <property type="match status" value="1"/>
</dbReference>
<comment type="catalytic activity">
    <reaction evidence="1">
        <text>(4aS,6R)-4a-hydroxy-L-erythro-5,6,7,8-tetrahydrobiopterin = (6R)-L-erythro-6,7-dihydrobiopterin + H2O</text>
        <dbReference type="Rhea" id="RHEA:11920"/>
        <dbReference type="ChEBI" id="CHEBI:15377"/>
        <dbReference type="ChEBI" id="CHEBI:15642"/>
        <dbReference type="ChEBI" id="CHEBI:43120"/>
        <dbReference type="EC" id="4.2.1.96"/>
    </reaction>
</comment>
<dbReference type="EC" id="4.2.1.96" evidence="3"/>
<organism evidence="7 8">
    <name type="scientific">Nostoc paludosum FACHB-159</name>
    <dbReference type="NCBI Taxonomy" id="2692908"/>
    <lineage>
        <taxon>Bacteria</taxon>
        <taxon>Bacillati</taxon>
        <taxon>Cyanobacteriota</taxon>
        <taxon>Cyanophyceae</taxon>
        <taxon>Nostocales</taxon>
        <taxon>Nostocaceae</taxon>
        <taxon>Nostoc</taxon>
    </lineage>
</organism>
<feature type="region of interest" description="Disordered" evidence="5">
    <location>
        <begin position="160"/>
        <end position="183"/>
    </location>
</feature>
<dbReference type="Gene3D" id="3.40.50.10140">
    <property type="entry name" value="Toll/interleukin-1 receptor homology (TIR) domain"/>
    <property type="match status" value="1"/>
</dbReference>
<dbReference type="PROSITE" id="PS50104">
    <property type="entry name" value="TIR"/>
    <property type="match status" value="1"/>
</dbReference>
<keyword evidence="4" id="KW-0456">Lyase</keyword>
<gene>
    <name evidence="7" type="ORF">H6H03_12255</name>
</gene>
<evidence type="ECO:0000256" key="2">
    <source>
        <dbReference type="ARBA" id="ARBA00006472"/>
    </source>
</evidence>
<reference evidence="7 8" key="1">
    <citation type="journal article" date="2020" name="ISME J.">
        <title>Comparative genomics reveals insights into cyanobacterial evolution and habitat adaptation.</title>
        <authorList>
            <person name="Chen M.Y."/>
            <person name="Teng W.K."/>
            <person name="Zhao L."/>
            <person name="Hu C.X."/>
            <person name="Zhou Y.K."/>
            <person name="Han B.P."/>
            <person name="Song L.R."/>
            <person name="Shu W.S."/>
        </authorList>
    </citation>
    <scope>NUCLEOTIDE SEQUENCE [LARGE SCALE GENOMIC DNA]</scope>
    <source>
        <strain evidence="7 8">FACHB-159</strain>
    </source>
</reference>
<dbReference type="EMBL" id="JACJTU010000009">
    <property type="protein sequence ID" value="MBD2734675.1"/>
    <property type="molecule type" value="Genomic_DNA"/>
</dbReference>
<dbReference type="InterPro" id="IPR001533">
    <property type="entry name" value="Pterin_deHydtase"/>
</dbReference>
<evidence type="ECO:0000256" key="5">
    <source>
        <dbReference type="SAM" id="MobiDB-lite"/>
    </source>
</evidence>
<dbReference type="Pfam" id="PF01329">
    <property type="entry name" value="Pterin_4a"/>
    <property type="match status" value="1"/>
</dbReference>
<dbReference type="Gene3D" id="3.30.1360.20">
    <property type="entry name" value="Transcriptional coactivator/pterin dehydratase"/>
    <property type="match status" value="1"/>
</dbReference>
<dbReference type="InterPro" id="IPR000157">
    <property type="entry name" value="TIR_dom"/>
</dbReference>
<dbReference type="Proteomes" id="UP000637383">
    <property type="component" value="Unassembled WGS sequence"/>
</dbReference>
<protein>
    <recommendedName>
        <fullName evidence="3">4a-hydroxytetrahydrobiopterin dehydratase</fullName>
        <ecNumber evidence="3">4.2.1.96</ecNumber>
    </recommendedName>
</protein>
<dbReference type="RefSeq" id="WP_190955366.1">
    <property type="nucleotide sequence ID" value="NZ_JACJTU010000009.1"/>
</dbReference>
<proteinExistence type="inferred from homology"/>
<evidence type="ECO:0000256" key="1">
    <source>
        <dbReference type="ARBA" id="ARBA00001554"/>
    </source>
</evidence>
<dbReference type="CDD" id="cd00488">
    <property type="entry name" value="PCD_DCoH"/>
    <property type="match status" value="1"/>
</dbReference>
<comment type="similarity">
    <text evidence="2">Belongs to the pterin-4-alpha-carbinolamine dehydratase family.</text>
</comment>
<accession>A0ABR8K5G3</accession>
<dbReference type="InterPro" id="IPR036428">
    <property type="entry name" value="PCD_sf"/>
</dbReference>
<dbReference type="InterPro" id="IPR035897">
    <property type="entry name" value="Toll_tir_struct_dom_sf"/>
</dbReference>
<evidence type="ECO:0000313" key="8">
    <source>
        <dbReference type="Proteomes" id="UP000637383"/>
    </source>
</evidence>
<evidence type="ECO:0000256" key="4">
    <source>
        <dbReference type="ARBA" id="ARBA00023239"/>
    </source>
</evidence>
<dbReference type="SUPFAM" id="SSF55248">
    <property type="entry name" value="PCD-like"/>
    <property type="match status" value="1"/>
</dbReference>
<sequence>MLNAPIFISYRRADSAAEAGRLHSTILQELGKGTVFMDTSSIEPGTQWPQELEDSLQKAQIVIVVIGTEWIRISDEFGLRRIDQEDDWVRREIEFALREDKKLLPLLIRGAKMPPSNKLPTSISALTKRQAVDIRDAYWDHDIKLVLEQLRLVTDQNKKSERSLKSKNPWGIYPTPHPEKPEPISDEKLQIALSGNLSKWKKVVSPLPEDSTKVRVEIFRHYNFKSFRYAIEFMNQVAPGCDIALHHPRWENVWRTVRVYLTTWDIGHQISDRDIQLAKYFDKAFSDFPGAKLDS</sequence>
<evidence type="ECO:0000313" key="7">
    <source>
        <dbReference type="EMBL" id="MBD2734675.1"/>
    </source>
</evidence>
<dbReference type="PANTHER" id="PTHR12599">
    <property type="entry name" value="PTERIN-4-ALPHA-CARBINOLAMINE DEHYDRATASE"/>
    <property type="match status" value="1"/>
</dbReference>
<evidence type="ECO:0000256" key="3">
    <source>
        <dbReference type="ARBA" id="ARBA00013252"/>
    </source>
</evidence>
<keyword evidence="8" id="KW-1185">Reference proteome</keyword>
<dbReference type="SUPFAM" id="SSF52200">
    <property type="entry name" value="Toll/Interleukin receptor TIR domain"/>
    <property type="match status" value="1"/>
</dbReference>
<name>A0ABR8K5G3_9NOSO</name>
<evidence type="ECO:0000259" key="6">
    <source>
        <dbReference type="PROSITE" id="PS50104"/>
    </source>
</evidence>
<feature type="domain" description="TIR" evidence="6">
    <location>
        <begin position="2"/>
        <end position="146"/>
    </location>
</feature>
<comment type="caution">
    <text evidence="7">The sequence shown here is derived from an EMBL/GenBank/DDBJ whole genome shotgun (WGS) entry which is preliminary data.</text>
</comment>